<dbReference type="Proteomes" id="UP000235145">
    <property type="component" value="Unassembled WGS sequence"/>
</dbReference>
<evidence type="ECO:0000259" key="5">
    <source>
        <dbReference type="PROSITE" id="PS50600"/>
    </source>
</evidence>
<feature type="compositionally biased region" description="Basic and acidic residues" evidence="4">
    <location>
        <begin position="152"/>
        <end position="161"/>
    </location>
</feature>
<dbReference type="AlphaFoldDB" id="A0A9R1X5U8"/>
<dbReference type="PROSITE" id="PS50600">
    <property type="entry name" value="ULP_PROTEASE"/>
    <property type="match status" value="1"/>
</dbReference>
<feature type="compositionally biased region" description="Low complexity" evidence="4">
    <location>
        <begin position="162"/>
        <end position="171"/>
    </location>
</feature>
<comment type="similarity">
    <text evidence="1">Belongs to the peptidase C48 family.</text>
</comment>
<sequence length="593" mass="68994">MHDFSLMNTKAFANLKGSGGNIWEVFEVLDDARRAIFRDTDTWNKIHNYLSFSERGQTLKYPVSGFTAPIRMIPAVRACGFASRKNKDLPRMKRWSGTKKLKWVDVNKIWSKMQGLPPRQNMLPGDGEMTSSYYMSFQEYVYGEGKAVPSSVRDHFRRQDESSSSMSSSGRSHGRGRGSGKHKLDEVLKLLQALEQHVFMNRQPTEVFVEEVNNEQFWNDIIFDEPTVSQRNYDEQVVEERNAYAGNKFDDDVFDVNDYSEVKEEWEERNDNAGNKFDDDVSDEDELIITGIVDYFDDDDDKEVTPDKPRSRKPSQYLCHPYTELHTTPKQKRRTKKKVDIKSTSLVPPPVFGVAHDFSMLRLQPYVAGGEDVIQNYVLHSYDVQHRLFNFVLDRDFWSSLFGHTHDGWLESAHITIWYRLLMESRFESDRHTIMPPNFFVSHALEEGQDWRAFMAGLIPIHSSPNHWLFGELRLASMKVHIYDSLGRGAYEKFKSEGIFSKFERRVANYLDKIKYWARRNIPRIPLNMQFIYEENVPQQSSHLGDCGVFLCMFMEQLVSGQPIRVLIDPKNAALEFRLWMAKIIWGSSLGPM</sequence>
<feature type="compositionally biased region" description="Basic residues" evidence="4">
    <location>
        <begin position="172"/>
        <end position="181"/>
    </location>
</feature>
<keyword evidence="7" id="KW-1185">Reference proteome</keyword>
<protein>
    <recommendedName>
        <fullName evidence="5">Ubiquitin-like protease family profile domain-containing protein</fullName>
    </recommendedName>
</protein>
<feature type="domain" description="Ubiquitin-like protease family profile" evidence="5">
    <location>
        <begin position="382"/>
        <end position="558"/>
    </location>
</feature>
<evidence type="ECO:0000256" key="4">
    <source>
        <dbReference type="SAM" id="MobiDB-lite"/>
    </source>
</evidence>
<dbReference type="PANTHER" id="PTHR48449">
    <property type="entry name" value="DUF1985 DOMAIN-CONTAINING PROTEIN"/>
    <property type="match status" value="1"/>
</dbReference>
<evidence type="ECO:0000256" key="1">
    <source>
        <dbReference type="ARBA" id="ARBA00005234"/>
    </source>
</evidence>
<comment type="caution">
    <text evidence="6">The sequence shown here is derived from an EMBL/GenBank/DDBJ whole genome shotgun (WGS) entry which is preliminary data.</text>
</comment>
<accession>A0A9R1X5U8</accession>
<dbReference type="SUPFAM" id="SSF54001">
    <property type="entry name" value="Cysteine proteinases"/>
    <property type="match status" value="1"/>
</dbReference>
<proteinExistence type="inferred from homology"/>
<keyword evidence="2" id="KW-0645">Protease</keyword>
<name>A0A9R1X5U8_LACSA</name>
<evidence type="ECO:0000256" key="3">
    <source>
        <dbReference type="ARBA" id="ARBA00022801"/>
    </source>
</evidence>
<organism evidence="6 7">
    <name type="scientific">Lactuca sativa</name>
    <name type="common">Garden lettuce</name>
    <dbReference type="NCBI Taxonomy" id="4236"/>
    <lineage>
        <taxon>Eukaryota</taxon>
        <taxon>Viridiplantae</taxon>
        <taxon>Streptophyta</taxon>
        <taxon>Embryophyta</taxon>
        <taxon>Tracheophyta</taxon>
        <taxon>Spermatophyta</taxon>
        <taxon>Magnoliopsida</taxon>
        <taxon>eudicotyledons</taxon>
        <taxon>Gunneridae</taxon>
        <taxon>Pentapetalae</taxon>
        <taxon>asterids</taxon>
        <taxon>campanulids</taxon>
        <taxon>Asterales</taxon>
        <taxon>Asteraceae</taxon>
        <taxon>Cichorioideae</taxon>
        <taxon>Cichorieae</taxon>
        <taxon>Lactucinae</taxon>
        <taxon>Lactuca</taxon>
    </lineage>
</organism>
<dbReference type="InterPro" id="IPR038765">
    <property type="entry name" value="Papain-like_cys_pep_sf"/>
</dbReference>
<evidence type="ECO:0000313" key="7">
    <source>
        <dbReference type="Proteomes" id="UP000235145"/>
    </source>
</evidence>
<dbReference type="GO" id="GO:0006508">
    <property type="term" value="P:proteolysis"/>
    <property type="evidence" value="ECO:0007669"/>
    <property type="project" value="UniProtKB-KW"/>
</dbReference>
<gene>
    <name evidence="6" type="ORF">LSAT_V11C700351920</name>
</gene>
<evidence type="ECO:0000313" key="6">
    <source>
        <dbReference type="EMBL" id="KAJ0197027.1"/>
    </source>
</evidence>
<dbReference type="EMBL" id="NBSK02000007">
    <property type="protein sequence ID" value="KAJ0197027.1"/>
    <property type="molecule type" value="Genomic_DNA"/>
</dbReference>
<evidence type="ECO:0000256" key="2">
    <source>
        <dbReference type="ARBA" id="ARBA00022670"/>
    </source>
</evidence>
<reference evidence="6 7" key="1">
    <citation type="journal article" date="2017" name="Nat. Commun.">
        <title>Genome assembly with in vitro proximity ligation data and whole-genome triplication in lettuce.</title>
        <authorList>
            <person name="Reyes-Chin-Wo S."/>
            <person name="Wang Z."/>
            <person name="Yang X."/>
            <person name="Kozik A."/>
            <person name="Arikit S."/>
            <person name="Song C."/>
            <person name="Xia L."/>
            <person name="Froenicke L."/>
            <person name="Lavelle D.O."/>
            <person name="Truco M.J."/>
            <person name="Xia R."/>
            <person name="Zhu S."/>
            <person name="Xu C."/>
            <person name="Xu H."/>
            <person name="Xu X."/>
            <person name="Cox K."/>
            <person name="Korf I."/>
            <person name="Meyers B.C."/>
            <person name="Michelmore R.W."/>
        </authorList>
    </citation>
    <scope>NUCLEOTIDE SEQUENCE [LARGE SCALE GENOMIC DNA]</scope>
    <source>
        <strain evidence="7">cv. Salinas</strain>
        <tissue evidence="6">Seedlings</tissue>
    </source>
</reference>
<dbReference type="PANTHER" id="PTHR48449:SF1">
    <property type="entry name" value="DUF1985 DOMAIN-CONTAINING PROTEIN"/>
    <property type="match status" value="1"/>
</dbReference>
<keyword evidence="3" id="KW-0378">Hydrolase</keyword>
<dbReference type="Gene3D" id="3.40.395.10">
    <property type="entry name" value="Adenoviral Proteinase, Chain A"/>
    <property type="match status" value="1"/>
</dbReference>
<feature type="region of interest" description="Disordered" evidence="4">
    <location>
        <begin position="151"/>
        <end position="181"/>
    </location>
</feature>
<dbReference type="Pfam" id="PF02902">
    <property type="entry name" value="Peptidase_C48"/>
    <property type="match status" value="1"/>
</dbReference>
<dbReference type="InterPro" id="IPR003653">
    <property type="entry name" value="Peptidase_C48_C"/>
</dbReference>
<dbReference type="GO" id="GO:0008234">
    <property type="term" value="F:cysteine-type peptidase activity"/>
    <property type="evidence" value="ECO:0007669"/>
    <property type="project" value="InterPro"/>
</dbReference>